<dbReference type="SUPFAM" id="SSF53474">
    <property type="entry name" value="alpha/beta-Hydrolases"/>
    <property type="match status" value="1"/>
</dbReference>
<dbReference type="Gene3D" id="3.40.50.1820">
    <property type="entry name" value="alpha/beta hydrolase"/>
    <property type="match status" value="1"/>
</dbReference>
<dbReference type="AlphaFoldDB" id="A0A078MLP3"/>
<dbReference type="GO" id="GO:0003824">
    <property type="term" value="F:catalytic activity"/>
    <property type="evidence" value="ECO:0007669"/>
    <property type="project" value="InterPro"/>
</dbReference>
<accession>A0A078MLP3</accession>
<evidence type="ECO:0000313" key="2">
    <source>
        <dbReference type="EMBL" id="CEA08198.1"/>
    </source>
</evidence>
<sequence>MPAPLPPAADGREASVRTFEVQGTLQRCWDFAPLATAADAADAGPGGPGAGQASAPVFMVHGFRGDHHGLLRIAEALPHRRVLIPDLPGFGSSEALPGRHDVAAYADFAAAALDALGLGPETVLLGHSFGSIIASALTARDPRRISALILVNPICEPALEGPRGVASKAAELYYRAGAALPESAGLALLRNRAVVRGSSIMMAKTRDRRLRRWIHGQHDAYFSAFTSRRVVLEAFQASISSTVRDVAPQLELPVLLIAAERDDLGSVPGQRKLAAAMPDAELHVLPGVGHLVHYERPAEAAGLIEAFLARRGPGAAA</sequence>
<feature type="domain" description="AB hydrolase-1" evidence="1">
    <location>
        <begin position="56"/>
        <end position="297"/>
    </location>
</feature>
<evidence type="ECO:0000259" key="1">
    <source>
        <dbReference type="Pfam" id="PF00561"/>
    </source>
</evidence>
<dbReference type="PATRIC" id="fig|1461584.3.peg.1525"/>
<organism evidence="2">
    <name type="scientific">Arthrobacter saudimassiliensis</name>
    <dbReference type="NCBI Taxonomy" id="1461584"/>
    <lineage>
        <taxon>Bacteria</taxon>
        <taxon>Bacillati</taxon>
        <taxon>Actinomycetota</taxon>
        <taxon>Actinomycetes</taxon>
        <taxon>Micrococcales</taxon>
        <taxon>Micrococcaceae</taxon>
        <taxon>Arthrobacter</taxon>
    </lineage>
</organism>
<dbReference type="PANTHER" id="PTHR43798">
    <property type="entry name" value="MONOACYLGLYCEROL LIPASE"/>
    <property type="match status" value="1"/>
</dbReference>
<dbReference type="InterPro" id="IPR050266">
    <property type="entry name" value="AB_hydrolase_sf"/>
</dbReference>
<dbReference type="EMBL" id="LN483070">
    <property type="protein sequence ID" value="CEA08198.1"/>
    <property type="molecule type" value="Genomic_DNA"/>
</dbReference>
<name>A0A078MLP3_9MICC</name>
<proteinExistence type="predicted"/>
<dbReference type="Pfam" id="PF00561">
    <property type="entry name" value="Abhydrolase_1"/>
    <property type="match status" value="1"/>
</dbReference>
<gene>
    <name evidence="2" type="primary">lip3</name>
    <name evidence="2" type="ORF">BN1051_01536</name>
</gene>
<dbReference type="InterPro" id="IPR029058">
    <property type="entry name" value="AB_hydrolase_fold"/>
</dbReference>
<dbReference type="GO" id="GO:0016020">
    <property type="term" value="C:membrane"/>
    <property type="evidence" value="ECO:0007669"/>
    <property type="project" value="TreeGrafter"/>
</dbReference>
<dbReference type="PRINTS" id="PR00111">
    <property type="entry name" value="ABHYDROLASE"/>
</dbReference>
<dbReference type="PANTHER" id="PTHR43798:SF33">
    <property type="entry name" value="HYDROLASE, PUTATIVE (AFU_ORTHOLOGUE AFUA_2G14860)-RELATED"/>
    <property type="match status" value="1"/>
</dbReference>
<reference evidence="2" key="1">
    <citation type="submission" date="2014-07" db="EMBL/GenBank/DDBJ databases">
        <authorList>
            <person name="Urmite Genomes Urmite Genomes"/>
        </authorList>
    </citation>
    <scope>NUCLEOTIDE SEQUENCE</scope>
    <source>
        <strain evidence="2">11W110_air</strain>
    </source>
</reference>
<dbReference type="InterPro" id="IPR000639">
    <property type="entry name" value="Epox_hydrolase-like"/>
</dbReference>
<dbReference type="PRINTS" id="PR00412">
    <property type="entry name" value="EPOXHYDRLASE"/>
</dbReference>
<dbReference type="InterPro" id="IPR000073">
    <property type="entry name" value="AB_hydrolase_1"/>
</dbReference>
<protein>
    <submittedName>
        <fullName evidence="2">Lipase 3</fullName>
    </submittedName>
</protein>